<reference evidence="1" key="1">
    <citation type="submission" date="2018-11" db="EMBL/GenBank/DDBJ databases">
        <authorList>
            <consortium name="Genoscope - CEA"/>
            <person name="William W."/>
        </authorList>
    </citation>
    <scope>NUCLEOTIDE SEQUENCE</scope>
</reference>
<gene>
    <name evidence="1" type="ORF">BOLC7T43860H</name>
</gene>
<accession>A0A3P6EF85</accession>
<dbReference type="EMBL" id="LR031876">
    <property type="protein sequence ID" value="VDD38300.1"/>
    <property type="molecule type" value="Genomic_DNA"/>
</dbReference>
<evidence type="ECO:0000313" key="1">
    <source>
        <dbReference type="EMBL" id="VDD38300.1"/>
    </source>
</evidence>
<sequence length="34" mass="4259">MEMNEEILNPRITNFDFFFFPEFFLFSSTYKMKP</sequence>
<dbReference type="AlphaFoldDB" id="A0A3P6EF85"/>
<organism evidence="1">
    <name type="scientific">Brassica oleracea</name>
    <name type="common">Wild cabbage</name>
    <dbReference type="NCBI Taxonomy" id="3712"/>
    <lineage>
        <taxon>Eukaryota</taxon>
        <taxon>Viridiplantae</taxon>
        <taxon>Streptophyta</taxon>
        <taxon>Embryophyta</taxon>
        <taxon>Tracheophyta</taxon>
        <taxon>Spermatophyta</taxon>
        <taxon>Magnoliopsida</taxon>
        <taxon>eudicotyledons</taxon>
        <taxon>Gunneridae</taxon>
        <taxon>Pentapetalae</taxon>
        <taxon>rosids</taxon>
        <taxon>malvids</taxon>
        <taxon>Brassicales</taxon>
        <taxon>Brassicaceae</taxon>
        <taxon>Brassiceae</taxon>
        <taxon>Brassica</taxon>
    </lineage>
</organism>
<protein>
    <submittedName>
        <fullName evidence="1">Uncharacterized protein</fullName>
    </submittedName>
</protein>
<name>A0A3P6EF85_BRAOL</name>
<proteinExistence type="predicted"/>